<organism evidence="2">
    <name type="scientific">hydrothermal vent metagenome</name>
    <dbReference type="NCBI Taxonomy" id="652676"/>
    <lineage>
        <taxon>unclassified sequences</taxon>
        <taxon>metagenomes</taxon>
        <taxon>ecological metagenomes</taxon>
    </lineage>
</organism>
<protein>
    <submittedName>
        <fullName evidence="2">Uncharacterized protein</fullName>
    </submittedName>
</protein>
<proteinExistence type="predicted"/>
<keyword evidence="1" id="KW-0812">Transmembrane</keyword>
<feature type="non-terminal residue" evidence="2">
    <location>
        <position position="1"/>
    </location>
</feature>
<dbReference type="EMBL" id="UOFQ01000150">
    <property type="protein sequence ID" value="VAW89708.1"/>
    <property type="molecule type" value="Genomic_DNA"/>
</dbReference>
<dbReference type="AlphaFoldDB" id="A0A3B0Z8J1"/>
<feature type="transmembrane region" description="Helical" evidence="1">
    <location>
        <begin position="30"/>
        <end position="56"/>
    </location>
</feature>
<gene>
    <name evidence="2" type="ORF">MNBD_GAMMA17-876</name>
</gene>
<name>A0A3B0Z8J1_9ZZZZ</name>
<evidence type="ECO:0000313" key="2">
    <source>
        <dbReference type="EMBL" id="VAW89708.1"/>
    </source>
</evidence>
<feature type="transmembrane region" description="Helical" evidence="1">
    <location>
        <begin position="68"/>
        <end position="86"/>
    </location>
</feature>
<sequence>GERLILSKRPMSAGYANNMNFSDATLFEQILTIITVTTLLCLMLSLVFVLIMHILMPKKVLKAYFKEPYFNAGEIVMFTGFPFGYMRTAMFMRGLGFPASGKRRGLENAYKLAPVWYCKVSKYFLYFFVSNGALFFSAIVVVLIHFEAWKQ</sequence>
<evidence type="ECO:0000256" key="1">
    <source>
        <dbReference type="SAM" id="Phobius"/>
    </source>
</evidence>
<reference evidence="2" key="1">
    <citation type="submission" date="2018-06" db="EMBL/GenBank/DDBJ databases">
        <authorList>
            <person name="Zhirakovskaya E."/>
        </authorList>
    </citation>
    <scope>NUCLEOTIDE SEQUENCE</scope>
</reference>
<keyword evidence="1" id="KW-1133">Transmembrane helix</keyword>
<feature type="transmembrane region" description="Helical" evidence="1">
    <location>
        <begin position="123"/>
        <end position="146"/>
    </location>
</feature>
<accession>A0A3B0Z8J1</accession>
<keyword evidence="1" id="KW-0472">Membrane</keyword>